<dbReference type="PANTHER" id="PTHR35368">
    <property type="entry name" value="HYDROPEROXIDE REDUCTASE"/>
    <property type="match status" value="1"/>
</dbReference>
<accession>A0ABU5XG96</accession>
<reference evidence="1 2" key="1">
    <citation type="submission" date="2023-12" db="EMBL/GenBank/DDBJ databases">
        <title>Description of new species of Mycobacterium terrae complex isolated from sewage at the Sao Paulo Zoological Park Foundation in Brazil.</title>
        <authorList>
            <person name="Romagnoli C.L."/>
            <person name="Conceicao E.C."/>
            <person name="Machado E."/>
            <person name="Barreto L.B.P.F."/>
            <person name="Sharma A."/>
            <person name="Silva N.M."/>
            <person name="Marques L.E."/>
            <person name="Juliana M.A."/>
            <person name="Lourenco M.C.S."/>
            <person name="Digiampietri L.A."/>
            <person name="Suffys P.N."/>
            <person name="Viana-Niero C."/>
        </authorList>
    </citation>
    <scope>NUCLEOTIDE SEQUENCE [LARGE SCALE GENOMIC DNA]</scope>
    <source>
        <strain evidence="1 2">MYC098</strain>
    </source>
</reference>
<proteinExistence type="predicted"/>
<comment type="caution">
    <text evidence="1">The sequence shown here is derived from an EMBL/GenBank/DDBJ whole genome shotgun (WGS) entry which is preliminary data.</text>
</comment>
<organism evidence="1 2">
    <name type="scientific">[Mycobacterium] crassicus</name>
    <dbReference type="NCBI Taxonomy" id="2872309"/>
    <lineage>
        <taxon>Bacteria</taxon>
        <taxon>Bacillati</taxon>
        <taxon>Actinomycetota</taxon>
        <taxon>Actinomycetes</taxon>
        <taxon>Mycobacteriales</taxon>
        <taxon>Mycobacteriaceae</taxon>
        <taxon>Mycolicibacter</taxon>
    </lineage>
</organism>
<dbReference type="Pfam" id="PF02566">
    <property type="entry name" value="OsmC"/>
    <property type="match status" value="1"/>
</dbReference>
<keyword evidence="1" id="KW-0575">Peroxidase</keyword>
<dbReference type="Proteomes" id="UP001299596">
    <property type="component" value="Unassembled WGS sequence"/>
</dbReference>
<evidence type="ECO:0000313" key="1">
    <source>
        <dbReference type="EMBL" id="MEB3021178.1"/>
    </source>
</evidence>
<dbReference type="InterPro" id="IPR015946">
    <property type="entry name" value="KH_dom-like_a/b"/>
</dbReference>
<keyword evidence="2" id="KW-1185">Reference proteome</keyword>
<name>A0ABU5XG96_9MYCO</name>
<sequence length="173" mass="18720">MTASTTRLAAVVAATRDRAAADPANSQVVFRASAVAHDAVASTVTMGRYSVEVDEPPTLGGENTAPNPVEYYLGSLLSCQIVTWRYWAEKLGITVDEITGRAEGDLDVRGFFGLDDTVRPGFSEVRVVITVTGPETEERYGELYRIVESHCPVLDLTTNVTPVRSTLEIGARQ</sequence>
<dbReference type="RefSeq" id="WP_225406630.1">
    <property type="nucleotide sequence ID" value="NZ_JAYJJR010000004.1"/>
</dbReference>
<dbReference type="InterPro" id="IPR036102">
    <property type="entry name" value="OsmC/Ohrsf"/>
</dbReference>
<dbReference type="SUPFAM" id="SSF82784">
    <property type="entry name" value="OsmC-like"/>
    <property type="match status" value="1"/>
</dbReference>
<dbReference type="EC" id="1.11.1.-" evidence="1"/>
<protein>
    <submittedName>
        <fullName evidence="1">OsmC family protein</fullName>
        <ecNumber evidence="1">1.11.1.-</ecNumber>
    </submittedName>
</protein>
<dbReference type="InterPro" id="IPR003718">
    <property type="entry name" value="OsmC/Ohr_fam"/>
</dbReference>
<dbReference type="Gene3D" id="3.30.300.20">
    <property type="match status" value="1"/>
</dbReference>
<gene>
    <name evidence="1" type="ORF">K6T79_08980</name>
</gene>
<dbReference type="EMBL" id="JAYJJR010000004">
    <property type="protein sequence ID" value="MEB3021178.1"/>
    <property type="molecule type" value="Genomic_DNA"/>
</dbReference>
<keyword evidence="1" id="KW-0560">Oxidoreductase</keyword>
<dbReference type="PANTHER" id="PTHR35368:SF1">
    <property type="entry name" value="HYDROPEROXIDE REDUCTASE"/>
    <property type="match status" value="1"/>
</dbReference>
<dbReference type="InterPro" id="IPR052924">
    <property type="entry name" value="OsmC/Ohr_hydroprdx_reductase"/>
</dbReference>
<evidence type="ECO:0000313" key="2">
    <source>
        <dbReference type="Proteomes" id="UP001299596"/>
    </source>
</evidence>
<dbReference type="GO" id="GO:0004601">
    <property type="term" value="F:peroxidase activity"/>
    <property type="evidence" value="ECO:0007669"/>
    <property type="project" value="UniProtKB-KW"/>
</dbReference>